<name>A0A9D1P6S9_9FIRM</name>
<organism evidence="2 3">
    <name type="scientific">Candidatus Ornithocaccomicrobium faecavium</name>
    <dbReference type="NCBI Taxonomy" id="2840890"/>
    <lineage>
        <taxon>Bacteria</taxon>
        <taxon>Bacillati</taxon>
        <taxon>Bacillota</taxon>
        <taxon>Clostridia</taxon>
        <taxon>Candidatus Ornithocaccomicrobium</taxon>
    </lineage>
</organism>
<protein>
    <submittedName>
        <fullName evidence="2">Uncharacterized protein</fullName>
    </submittedName>
</protein>
<evidence type="ECO:0000313" key="2">
    <source>
        <dbReference type="EMBL" id="HIV27616.1"/>
    </source>
</evidence>
<dbReference type="AlphaFoldDB" id="A0A9D1P6S9"/>
<evidence type="ECO:0000313" key="3">
    <source>
        <dbReference type="Proteomes" id="UP000886884"/>
    </source>
</evidence>
<evidence type="ECO:0000256" key="1">
    <source>
        <dbReference type="SAM" id="Coils"/>
    </source>
</evidence>
<dbReference type="Proteomes" id="UP000886884">
    <property type="component" value="Unassembled WGS sequence"/>
</dbReference>
<reference evidence="2" key="1">
    <citation type="submission" date="2020-10" db="EMBL/GenBank/DDBJ databases">
        <authorList>
            <person name="Gilroy R."/>
        </authorList>
    </citation>
    <scope>NUCLEOTIDE SEQUENCE</scope>
    <source>
        <strain evidence="2">CHK183-6373</strain>
    </source>
</reference>
<reference evidence="2" key="2">
    <citation type="journal article" date="2021" name="PeerJ">
        <title>Extensive microbial diversity within the chicken gut microbiome revealed by metagenomics and culture.</title>
        <authorList>
            <person name="Gilroy R."/>
            <person name="Ravi A."/>
            <person name="Getino M."/>
            <person name="Pursley I."/>
            <person name="Horton D.L."/>
            <person name="Alikhan N.F."/>
            <person name="Baker D."/>
            <person name="Gharbi K."/>
            <person name="Hall N."/>
            <person name="Watson M."/>
            <person name="Adriaenssens E.M."/>
            <person name="Foster-Nyarko E."/>
            <person name="Jarju S."/>
            <person name="Secka A."/>
            <person name="Antonio M."/>
            <person name="Oren A."/>
            <person name="Chaudhuri R.R."/>
            <person name="La Ragione R."/>
            <person name="Hildebrand F."/>
            <person name="Pallen M.J."/>
        </authorList>
    </citation>
    <scope>NUCLEOTIDE SEQUENCE</scope>
    <source>
        <strain evidence="2">CHK183-6373</strain>
    </source>
</reference>
<proteinExistence type="predicted"/>
<accession>A0A9D1P6S9</accession>
<dbReference type="EMBL" id="DVOT01000124">
    <property type="protein sequence ID" value="HIV27616.1"/>
    <property type="molecule type" value="Genomic_DNA"/>
</dbReference>
<comment type="caution">
    <text evidence="2">The sequence shown here is derived from an EMBL/GenBank/DDBJ whole genome shotgun (WGS) entry which is preliminary data.</text>
</comment>
<feature type="coiled-coil region" evidence="1">
    <location>
        <begin position="64"/>
        <end position="91"/>
    </location>
</feature>
<gene>
    <name evidence="2" type="ORF">IAA64_06575</name>
</gene>
<keyword evidence="1" id="KW-0175">Coiled coil</keyword>
<sequence>MRIQWSGDVAQEMLGKLQVANRGMQECLRRAAAARQQMAGADPDGQNRAMQAATERFERCSGRLQLLATQLEDFQRALRRADDLFAEAEAQAIHLAEQIEPPPSPPERQGAAPVRWGIEALGFITERHSGAPPLPEWLEALLR</sequence>